<evidence type="ECO:0000256" key="3">
    <source>
        <dbReference type="ARBA" id="ARBA00048447"/>
    </source>
</evidence>
<dbReference type="InterPro" id="IPR035994">
    <property type="entry name" value="Nucleoside_phosphorylase_sf"/>
</dbReference>
<comment type="caution">
    <text evidence="5">The sequence shown here is derived from an EMBL/GenBank/DDBJ whole genome shotgun (WGS) entry which is preliminary data.</text>
</comment>
<evidence type="ECO:0000313" key="6">
    <source>
        <dbReference type="Proteomes" id="UP000637359"/>
    </source>
</evidence>
<name>A0A923L4T8_9BACI</name>
<dbReference type="PANTHER" id="PTHR43691:SF11">
    <property type="entry name" value="FI09636P-RELATED"/>
    <property type="match status" value="1"/>
</dbReference>
<comment type="catalytic activity">
    <reaction evidence="3">
        <text>uridine + phosphate = alpha-D-ribose 1-phosphate + uracil</text>
        <dbReference type="Rhea" id="RHEA:24388"/>
        <dbReference type="ChEBI" id="CHEBI:16704"/>
        <dbReference type="ChEBI" id="CHEBI:17568"/>
        <dbReference type="ChEBI" id="CHEBI:43474"/>
        <dbReference type="ChEBI" id="CHEBI:57720"/>
        <dbReference type="EC" id="2.4.2.3"/>
    </reaction>
</comment>
<evidence type="ECO:0000256" key="2">
    <source>
        <dbReference type="ARBA" id="ARBA00021980"/>
    </source>
</evidence>
<dbReference type="PANTHER" id="PTHR43691">
    <property type="entry name" value="URIDINE PHOSPHORYLASE"/>
    <property type="match status" value="1"/>
</dbReference>
<accession>A0A923L4T8</accession>
<keyword evidence="6" id="KW-1185">Reference proteome</keyword>
<dbReference type="Pfam" id="PF01048">
    <property type="entry name" value="PNP_UDP_1"/>
    <property type="match status" value="1"/>
</dbReference>
<dbReference type="GO" id="GO:0009116">
    <property type="term" value="P:nucleoside metabolic process"/>
    <property type="evidence" value="ECO:0007669"/>
    <property type="project" value="InterPro"/>
</dbReference>
<proteinExistence type="predicted"/>
<dbReference type="SUPFAM" id="SSF53167">
    <property type="entry name" value="Purine and uridine phosphorylases"/>
    <property type="match status" value="1"/>
</dbReference>
<dbReference type="Gene3D" id="3.40.50.1580">
    <property type="entry name" value="Nucleoside phosphorylase domain"/>
    <property type="match status" value="1"/>
</dbReference>
<sequence>MKLYGDFQREDWMKALTLSEKDIPETFILHGEWEHEENLKRWKQILADEQFLPEWNTVIGNHQGVRVGFSNVFGGPAAAMTAHIFGSVGTEKFIQTGYFGGLSHDVQYGDILIVTGAYMEDGVSQWYLPGDTHVYADPKLVEAAIQYCEEKGYRYVTGTVMSTSAMYMETTKVVKSWSEDGHLGVDMETATTFAISKYFKRSAIGLLNLSDHIIQGDTFYTTTNKTREIMEETDWKIRDLALYLASVNVTTKGEETV</sequence>
<reference evidence="5" key="1">
    <citation type="submission" date="2020-08" db="EMBL/GenBank/DDBJ databases">
        <title>Genome public.</title>
        <authorList>
            <person name="Liu C."/>
            <person name="Sun Q."/>
        </authorList>
    </citation>
    <scope>NUCLEOTIDE SEQUENCE</scope>
    <source>
        <strain evidence="5">BX22</strain>
    </source>
</reference>
<dbReference type="EMBL" id="JACOOL010000004">
    <property type="protein sequence ID" value="MBC5636482.1"/>
    <property type="molecule type" value="Genomic_DNA"/>
</dbReference>
<dbReference type="EC" id="2.4.2.3" evidence="1"/>
<feature type="domain" description="Nucleoside phosphorylase" evidence="4">
    <location>
        <begin position="46"/>
        <end position="215"/>
    </location>
</feature>
<gene>
    <name evidence="5" type="ORF">H8S33_06550</name>
</gene>
<dbReference type="Proteomes" id="UP000637359">
    <property type="component" value="Unassembled WGS sequence"/>
</dbReference>
<dbReference type="GO" id="GO:0004850">
    <property type="term" value="F:uridine phosphorylase activity"/>
    <property type="evidence" value="ECO:0007669"/>
    <property type="project" value="UniProtKB-EC"/>
</dbReference>
<dbReference type="GO" id="GO:0005829">
    <property type="term" value="C:cytosol"/>
    <property type="evidence" value="ECO:0007669"/>
    <property type="project" value="TreeGrafter"/>
</dbReference>
<dbReference type="InterPro" id="IPR000845">
    <property type="entry name" value="Nucleoside_phosphorylase_d"/>
</dbReference>
<evidence type="ECO:0000256" key="1">
    <source>
        <dbReference type="ARBA" id="ARBA00011888"/>
    </source>
</evidence>
<evidence type="ECO:0000313" key="5">
    <source>
        <dbReference type="EMBL" id="MBC5636482.1"/>
    </source>
</evidence>
<protein>
    <recommendedName>
        <fullName evidence="2">Uridine phosphorylase</fullName>
        <ecNumber evidence="1">2.4.2.3</ecNumber>
    </recommendedName>
</protein>
<organism evidence="5 6">
    <name type="scientific">Ornithinibacillus hominis</name>
    <dbReference type="NCBI Taxonomy" id="2763055"/>
    <lineage>
        <taxon>Bacteria</taxon>
        <taxon>Bacillati</taxon>
        <taxon>Bacillota</taxon>
        <taxon>Bacilli</taxon>
        <taxon>Bacillales</taxon>
        <taxon>Bacillaceae</taxon>
        <taxon>Ornithinibacillus</taxon>
    </lineage>
</organism>
<dbReference type="AlphaFoldDB" id="A0A923L4T8"/>
<evidence type="ECO:0000259" key="4">
    <source>
        <dbReference type="Pfam" id="PF01048"/>
    </source>
</evidence>
<dbReference type="RefSeq" id="WP_186869194.1">
    <property type="nucleotide sequence ID" value="NZ_JACOOL010000004.1"/>
</dbReference>